<keyword evidence="1" id="KW-0812">Transmembrane</keyword>
<keyword evidence="1" id="KW-0472">Membrane</keyword>
<dbReference type="AlphaFoldDB" id="A0ABD3DTW3"/>
<evidence type="ECO:0000313" key="3">
    <source>
        <dbReference type="Proteomes" id="UP001632038"/>
    </source>
</evidence>
<evidence type="ECO:0000256" key="1">
    <source>
        <dbReference type="SAM" id="Phobius"/>
    </source>
</evidence>
<dbReference type="Proteomes" id="UP001632038">
    <property type="component" value="Unassembled WGS sequence"/>
</dbReference>
<keyword evidence="3" id="KW-1185">Reference proteome</keyword>
<sequence>MESVPIFSSLIPCSINQPSTRSFNATQLITFYGSNQWLLSKQNNPKTAILLPDRNIRSSSRASAVIDIHTAAAPAEITWEIVVGALGIVQINYTCKNMINQLAYIIESCAAGVAPFVVAGILFNKRIVAQRKCNVCKGSGLVLREKYYFRCPACEWVFAVAILEKIFY</sequence>
<dbReference type="PANTHER" id="PTHR36809:SF1">
    <property type="entry name" value="TRANSMEMBRANE PROTEIN"/>
    <property type="match status" value="1"/>
</dbReference>
<name>A0ABD3DTW3_9LAMI</name>
<dbReference type="EMBL" id="JAVIJP010000015">
    <property type="protein sequence ID" value="KAL3644305.1"/>
    <property type="molecule type" value="Genomic_DNA"/>
</dbReference>
<protein>
    <submittedName>
        <fullName evidence="2">Uncharacterized protein</fullName>
    </submittedName>
</protein>
<gene>
    <name evidence="2" type="ORF">CASFOL_012237</name>
</gene>
<evidence type="ECO:0000313" key="2">
    <source>
        <dbReference type="EMBL" id="KAL3644305.1"/>
    </source>
</evidence>
<accession>A0ABD3DTW3</accession>
<organism evidence="2 3">
    <name type="scientific">Castilleja foliolosa</name>
    <dbReference type="NCBI Taxonomy" id="1961234"/>
    <lineage>
        <taxon>Eukaryota</taxon>
        <taxon>Viridiplantae</taxon>
        <taxon>Streptophyta</taxon>
        <taxon>Embryophyta</taxon>
        <taxon>Tracheophyta</taxon>
        <taxon>Spermatophyta</taxon>
        <taxon>Magnoliopsida</taxon>
        <taxon>eudicotyledons</taxon>
        <taxon>Gunneridae</taxon>
        <taxon>Pentapetalae</taxon>
        <taxon>asterids</taxon>
        <taxon>lamiids</taxon>
        <taxon>Lamiales</taxon>
        <taxon>Orobanchaceae</taxon>
        <taxon>Pedicularideae</taxon>
        <taxon>Castillejinae</taxon>
        <taxon>Castilleja</taxon>
    </lineage>
</organism>
<keyword evidence="1" id="KW-1133">Transmembrane helix</keyword>
<reference evidence="3" key="1">
    <citation type="journal article" date="2024" name="IScience">
        <title>Strigolactones Initiate the Formation of Haustorium-like Structures in Castilleja.</title>
        <authorList>
            <person name="Buerger M."/>
            <person name="Peterson D."/>
            <person name="Chory J."/>
        </authorList>
    </citation>
    <scope>NUCLEOTIDE SEQUENCE [LARGE SCALE GENOMIC DNA]</scope>
</reference>
<comment type="caution">
    <text evidence="2">The sequence shown here is derived from an EMBL/GenBank/DDBJ whole genome shotgun (WGS) entry which is preliminary data.</text>
</comment>
<proteinExistence type="predicted"/>
<feature type="transmembrane region" description="Helical" evidence="1">
    <location>
        <begin position="102"/>
        <end position="123"/>
    </location>
</feature>
<dbReference type="PANTHER" id="PTHR36809">
    <property type="entry name" value="TRANSMEMBRANE PROTEIN"/>
    <property type="match status" value="1"/>
</dbReference>